<accession>A0ABZ3IMH0</accession>
<organism evidence="10 11">
    <name type="scientific">Sporomusa silvacetica DSM 10669</name>
    <dbReference type="NCBI Taxonomy" id="1123289"/>
    <lineage>
        <taxon>Bacteria</taxon>
        <taxon>Bacillati</taxon>
        <taxon>Bacillota</taxon>
        <taxon>Negativicutes</taxon>
        <taxon>Selenomonadales</taxon>
        <taxon>Sporomusaceae</taxon>
        <taxon>Sporomusa</taxon>
    </lineage>
</organism>
<comment type="catalytic activity">
    <reaction evidence="7 8">
        <text>[[Fe-S] cluster scaffold protein carrying a second [4Fe-4S](2+) cluster] + N(6)-octanoyl-L-lysyl-[protein] + 2 oxidized [2Fe-2S]-[ferredoxin] + 2 S-adenosyl-L-methionine + 4 H(+) = [[Fe-S] cluster scaffold protein] + N(6)-[(R)-dihydrolipoyl]-L-lysyl-[protein] + 4 Fe(3+) + 2 hydrogen sulfide + 2 5'-deoxyadenosine + 2 L-methionine + 2 reduced [2Fe-2S]-[ferredoxin]</text>
        <dbReference type="Rhea" id="RHEA:16585"/>
        <dbReference type="Rhea" id="RHEA-COMP:9928"/>
        <dbReference type="Rhea" id="RHEA-COMP:10000"/>
        <dbReference type="Rhea" id="RHEA-COMP:10001"/>
        <dbReference type="Rhea" id="RHEA-COMP:10475"/>
        <dbReference type="Rhea" id="RHEA-COMP:14568"/>
        <dbReference type="Rhea" id="RHEA-COMP:14569"/>
        <dbReference type="ChEBI" id="CHEBI:15378"/>
        <dbReference type="ChEBI" id="CHEBI:17319"/>
        <dbReference type="ChEBI" id="CHEBI:29034"/>
        <dbReference type="ChEBI" id="CHEBI:29919"/>
        <dbReference type="ChEBI" id="CHEBI:33722"/>
        <dbReference type="ChEBI" id="CHEBI:33737"/>
        <dbReference type="ChEBI" id="CHEBI:33738"/>
        <dbReference type="ChEBI" id="CHEBI:57844"/>
        <dbReference type="ChEBI" id="CHEBI:59789"/>
        <dbReference type="ChEBI" id="CHEBI:78809"/>
        <dbReference type="ChEBI" id="CHEBI:83100"/>
        <dbReference type="EC" id="2.8.1.8"/>
    </reaction>
</comment>
<dbReference type="NCBIfam" id="NF009544">
    <property type="entry name" value="PRK12928.1"/>
    <property type="match status" value="1"/>
</dbReference>
<feature type="binding site" evidence="8">
    <location>
        <position position="46"/>
    </location>
    <ligand>
        <name>[4Fe-4S] cluster</name>
        <dbReference type="ChEBI" id="CHEBI:49883"/>
        <label>1</label>
    </ligand>
</feature>
<dbReference type="InterPro" id="IPR058240">
    <property type="entry name" value="rSAM_sf"/>
</dbReference>
<sequence>MGLLLDMDTDRPPWLTLPVPEGPALDQMKTLLEQGHLHTVCESADCPNIGECFKNQTCTFMILGNSCTRNCRFCAVSHGIPDSVDANEPGMVASTAKHLGLKHVVVTSVTRDDLSDGGAAHFASTIRAIREQLPQAAIEVLIPDFKGSKEALQTVLNAKPDILNHNIETVPRLYSAVRPQAIYARSLELIKRVRQSGGGALAKSGLMLGLGEKTDEVIVVMKDLFAAGCQMLTLGQYLSPSAEHLPVVQYIHPDIFQWLQEEAFKIGFSQVSSGPMVRSSYHAESSFEKLGHLSIL</sequence>
<dbReference type="SFLD" id="SFLDS00029">
    <property type="entry name" value="Radical_SAM"/>
    <property type="match status" value="1"/>
</dbReference>
<dbReference type="Gene3D" id="3.20.20.70">
    <property type="entry name" value="Aldolase class I"/>
    <property type="match status" value="1"/>
</dbReference>
<dbReference type="InterPro" id="IPR003698">
    <property type="entry name" value="Lipoyl_synth"/>
</dbReference>
<keyword evidence="1 8" id="KW-0004">4Fe-4S</keyword>
<keyword evidence="6 8" id="KW-0411">Iron-sulfur</keyword>
<evidence type="ECO:0000313" key="11">
    <source>
        <dbReference type="Proteomes" id="UP000216752"/>
    </source>
</evidence>
<dbReference type="SFLD" id="SFLDF00271">
    <property type="entry name" value="lipoyl_synthase"/>
    <property type="match status" value="1"/>
</dbReference>
<dbReference type="SFLD" id="SFLDG01058">
    <property type="entry name" value="lipoyl_synthase_like"/>
    <property type="match status" value="1"/>
</dbReference>
<evidence type="ECO:0000256" key="6">
    <source>
        <dbReference type="ARBA" id="ARBA00023014"/>
    </source>
</evidence>
<evidence type="ECO:0000313" key="10">
    <source>
        <dbReference type="EMBL" id="XFO66887.1"/>
    </source>
</evidence>
<comment type="pathway">
    <text evidence="8">Protein modification; protein lipoylation via endogenous pathway; protein N(6)-(lipoyl)lysine from octanoyl-[acyl-carrier-protein]: step 2/2.</text>
</comment>
<proteinExistence type="inferred from homology"/>
<dbReference type="NCBIfam" id="NF004019">
    <property type="entry name" value="PRK05481.1"/>
    <property type="match status" value="1"/>
</dbReference>
<dbReference type="HAMAP" id="MF_00206">
    <property type="entry name" value="Lipoyl_synth"/>
    <property type="match status" value="1"/>
</dbReference>
<feature type="binding site" evidence="8">
    <location>
        <position position="71"/>
    </location>
    <ligand>
        <name>[4Fe-4S] cluster</name>
        <dbReference type="ChEBI" id="CHEBI:49883"/>
        <label>2</label>
        <note>4Fe-4S-S-AdoMet</note>
    </ligand>
</feature>
<dbReference type="EC" id="2.8.1.8" evidence="8"/>
<keyword evidence="2 8" id="KW-0808">Transferase</keyword>
<dbReference type="SMART" id="SM00729">
    <property type="entry name" value="Elp3"/>
    <property type="match status" value="1"/>
</dbReference>
<keyword evidence="3 8" id="KW-0949">S-adenosyl-L-methionine</keyword>
<evidence type="ECO:0000259" key="9">
    <source>
        <dbReference type="PROSITE" id="PS51918"/>
    </source>
</evidence>
<dbReference type="InterPro" id="IPR007197">
    <property type="entry name" value="rSAM"/>
</dbReference>
<name>A0ABZ3IMH0_9FIRM</name>
<evidence type="ECO:0000256" key="2">
    <source>
        <dbReference type="ARBA" id="ARBA00022679"/>
    </source>
</evidence>
<dbReference type="GO" id="GO:0016992">
    <property type="term" value="F:lipoate synthase activity"/>
    <property type="evidence" value="ECO:0007669"/>
    <property type="project" value="UniProtKB-EC"/>
</dbReference>
<protein>
    <recommendedName>
        <fullName evidence="8">Lipoyl synthase</fullName>
        <ecNumber evidence="8">2.8.1.8</ecNumber>
    </recommendedName>
    <alternativeName>
        <fullName evidence="8">Lip-syn</fullName>
        <shortName evidence="8">LS</shortName>
    </alternativeName>
    <alternativeName>
        <fullName evidence="8">Lipoate synthase</fullName>
    </alternativeName>
    <alternativeName>
        <fullName evidence="8">Lipoic acid synthase</fullName>
    </alternativeName>
    <alternativeName>
        <fullName evidence="8">Sulfur insertion protein LipA</fullName>
    </alternativeName>
</protein>
<keyword evidence="4 8" id="KW-0479">Metal-binding</keyword>
<dbReference type="EMBL" id="CP155573">
    <property type="protein sequence ID" value="XFO66887.1"/>
    <property type="molecule type" value="Genomic_DNA"/>
</dbReference>
<dbReference type="Proteomes" id="UP000216752">
    <property type="component" value="Chromosome"/>
</dbReference>
<dbReference type="InterPro" id="IPR013785">
    <property type="entry name" value="Aldolase_TIM"/>
</dbReference>
<comment type="function">
    <text evidence="8">Catalyzes the radical-mediated insertion of two sulfur atoms into the C-6 and C-8 positions of the octanoyl moiety bound to the lipoyl domains of lipoate-dependent enzymes, thereby converting the octanoylated domains into lipoylated derivatives.</text>
</comment>
<comment type="cofactor">
    <cofactor evidence="8">
        <name>[4Fe-4S] cluster</name>
        <dbReference type="ChEBI" id="CHEBI:49883"/>
    </cofactor>
    <text evidence="8">Binds 2 [4Fe-4S] clusters per subunit. One cluster is coordinated with 3 cysteines and an exchangeable S-adenosyl-L-methionine.</text>
</comment>
<reference evidence="10" key="1">
    <citation type="submission" date="2024-05" db="EMBL/GenBank/DDBJ databases">
        <title>Isolation and characterization of Sporomusa carbonis sp. nov., a carboxydotrophic hydrogenogen in the genus of Sporomusa isolated from a charcoal burning pile.</title>
        <authorList>
            <person name="Boeer T."/>
            <person name="Rosenbaum F."/>
            <person name="Eysell L."/>
            <person name="Mueller V."/>
            <person name="Daniel R."/>
            <person name="Poehlein A."/>
        </authorList>
    </citation>
    <scope>NUCLEOTIDE SEQUENCE [LARGE SCALE GENOMIC DNA]</scope>
    <source>
        <strain evidence="10">DSM 10669</strain>
    </source>
</reference>
<evidence type="ECO:0000256" key="1">
    <source>
        <dbReference type="ARBA" id="ARBA00022485"/>
    </source>
</evidence>
<feature type="binding site" evidence="8">
    <location>
        <position position="41"/>
    </location>
    <ligand>
        <name>[4Fe-4S] cluster</name>
        <dbReference type="ChEBI" id="CHEBI:49883"/>
        <label>1</label>
    </ligand>
</feature>
<dbReference type="SUPFAM" id="SSF102114">
    <property type="entry name" value="Radical SAM enzymes"/>
    <property type="match status" value="1"/>
</dbReference>
<dbReference type="NCBIfam" id="TIGR00510">
    <property type="entry name" value="lipA"/>
    <property type="match status" value="1"/>
</dbReference>
<feature type="binding site" evidence="8">
    <location>
        <position position="52"/>
    </location>
    <ligand>
        <name>[4Fe-4S] cluster</name>
        <dbReference type="ChEBI" id="CHEBI:49883"/>
        <label>1</label>
    </ligand>
</feature>
<comment type="subcellular location">
    <subcellularLocation>
        <location evidence="8">Cytoplasm</location>
    </subcellularLocation>
</comment>
<gene>
    <name evidence="10" type="primary">lipA_2</name>
    <name evidence="8" type="synonym">lipA</name>
    <name evidence="10" type="ORF">SPSIL_030550</name>
</gene>
<feature type="binding site" evidence="8">
    <location>
        <position position="280"/>
    </location>
    <ligand>
        <name>[4Fe-4S] cluster</name>
        <dbReference type="ChEBI" id="CHEBI:49883"/>
        <label>1</label>
    </ligand>
</feature>
<feature type="binding site" evidence="8">
    <location>
        <position position="74"/>
    </location>
    <ligand>
        <name>[4Fe-4S] cluster</name>
        <dbReference type="ChEBI" id="CHEBI:49883"/>
        <label>2</label>
        <note>4Fe-4S-S-AdoMet</note>
    </ligand>
</feature>
<keyword evidence="8" id="KW-0963">Cytoplasm</keyword>
<dbReference type="InterPro" id="IPR006638">
    <property type="entry name" value="Elp3/MiaA/NifB-like_rSAM"/>
</dbReference>
<feature type="domain" description="Radical SAM core" evidence="9">
    <location>
        <begin position="53"/>
        <end position="269"/>
    </location>
</feature>
<comment type="similarity">
    <text evidence="8">Belongs to the radical SAM superfamily. Lipoyl synthase family.</text>
</comment>
<dbReference type="Pfam" id="PF04055">
    <property type="entry name" value="Radical_SAM"/>
    <property type="match status" value="1"/>
</dbReference>
<dbReference type="PIRSF" id="PIRSF005963">
    <property type="entry name" value="Lipoyl_synth"/>
    <property type="match status" value="1"/>
</dbReference>
<evidence type="ECO:0000256" key="4">
    <source>
        <dbReference type="ARBA" id="ARBA00022723"/>
    </source>
</evidence>
<dbReference type="PANTHER" id="PTHR10949">
    <property type="entry name" value="LIPOYL SYNTHASE"/>
    <property type="match status" value="1"/>
</dbReference>
<evidence type="ECO:0000256" key="5">
    <source>
        <dbReference type="ARBA" id="ARBA00023004"/>
    </source>
</evidence>
<keyword evidence="11" id="KW-1185">Reference proteome</keyword>
<feature type="binding site" evidence="8">
    <location>
        <position position="67"/>
    </location>
    <ligand>
        <name>[4Fe-4S] cluster</name>
        <dbReference type="ChEBI" id="CHEBI:49883"/>
        <label>2</label>
        <note>4Fe-4S-S-AdoMet</note>
    </ligand>
</feature>
<dbReference type="PROSITE" id="PS51918">
    <property type="entry name" value="RADICAL_SAM"/>
    <property type="match status" value="1"/>
</dbReference>
<dbReference type="PANTHER" id="PTHR10949:SF0">
    <property type="entry name" value="LIPOYL SYNTHASE, MITOCHONDRIAL"/>
    <property type="match status" value="1"/>
</dbReference>
<evidence type="ECO:0000256" key="3">
    <source>
        <dbReference type="ARBA" id="ARBA00022691"/>
    </source>
</evidence>
<evidence type="ECO:0000256" key="8">
    <source>
        <dbReference type="HAMAP-Rule" id="MF_00206"/>
    </source>
</evidence>
<keyword evidence="5 8" id="KW-0408">Iron</keyword>
<evidence type="ECO:0000256" key="7">
    <source>
        <dbReference type="ARBA" id="ARBA00047326"/>
    </source>
</evidence>
<dbReference type="CDD" id="cd01335">
    <property type="entry name" value="Radical_SAM"/>
    <property type="match status" value="1"/>
</dbReference>